<name>A0AA88P6S8_9TELE</name>
<accession>A0AA88P6S8</accession>
<keyword evidence="3" id="KW-1185">Reference proteome</keyword>
<feature type="region of interest" description="Disordered" evidence="1">
    <location>
        <begin position="61"/>
        <end position="85"/>
    </location>
</feature>
<evidence type="ECO:0000313" key="3">
    <source>
        <dbReference type="Proteomes" id="UP001187343"/>
    </source>
</evidence>
<dbReference type="Proteomes" id="UP001187343">
    <property type="component" value="Unassembled WGS sequence"/>
</dbReference>
<feature type="compositionally biased region" description="Basic and acidic residues" evidence="1">
    <location>
        <begin position="76"/>
        <end position="85"/>
    </location>
</feature>
<evidence type="ECO:0000256" key="1">
    <source>
        <dbReference type="SAM" id="MobiDB-lite"/>
    </source>
</evidence>
<dbReference type="EMBL" id="JAUYZG010000023">
    <property type="protein sequence ID" value="KAK2871318.1"/>
    <property type="molecule type" value="Genomic_DNA"/>
</dbReference>
<sequence>MLACLRERTNLIEKTQQPEGRSRFLGEGAVGVLRQVDRTRRDARQQERERETEKEAFVLHAIPEGNNRHLNAGVSERARETERDI</sequence>
<proteinExistence type="predicted"/>
<gene>
    <name evidence="2" type="ORF">Q8A67_023845</name>
</gene>
<protein>
    <submittedName>
        <fullName evidence="2">Uncharacterized protein</fullName>
    </submittedName>
</protein>
<organism evidence="2 3">
    <name type="scientific">Cirrhinus molitorella</name>
    <name type="common">mud carp</name>
    <dbReference type="NCBI Taxonomy" id="172907"/>
    <lineage>
        <taxon>Eukaryota</taxon>
        <taxon>Metazoa</taxon>
        <taxon>Chordata</taxon>
        <taxon>Craniata</taxon>
        <taxon>Vertebrata</taxon>
        <taxon>Euteleostomi</taxon>
        <taxon>Actinopterygii</taxon>
        <taxon>Neopterygii</taxon>
        <taxon>Teleostei</taxon>
        <taxon>Ostariophysi</taxon>
        <taxon>Cypriniformes</taxon>
        <taxon>Cyprinidae</taxon>
        <taxon>Labeoninae</taxon>
        <taxon>Labeonini</taxon>
        <taxon>Cirrhinus</taxon>
    </lineage>
</organism>
<dbReference type="AlphaFoldDB" id="A0AA88P6S8"/>
<comment type="caution">
    <text evidence="2">The sequence shown here is derived from an EMBL/GenBank/DDBJ whole genome shotgun (WGS) entry which is preliminary data.</text>
</comment>
<reference evidence="2" key="1">
    <citation type="submission" date="2023-08" db="EMBL/GenBank/DDBJ databases">
        <title>Chromosome-level Genome Assembly of mud carp (Cirrhinus molitorella).</title>
        <authorList>
            <person name="Liu H."/>
        </authorList>
    </citation>
    <scope>NUCLEOTIDE SEQUENCE</scope>
    <source>
        <strain evidence="2">Prfri</strain>
        <tissue evidence="2">Muscle</tissue>
    </source>
</reference>
<evidence type="ECO:0000313" key="2">
    <source>
        <dbReference type="EMBL" id="KAK2871318.1"/>
    </source>
</evidence>